<proteinExistence type="inferred from homology"/>
<dbReference type="KEGG" id="apra:G3A50_10215"/>
<dbReference type="GO" id="GO:0004045">
    <property type="term" value="F:peptidyl-tRNA hydrolase activity"/>
    <property type="evidence" value="ECO:0007669"/>
    <property type="project" value="UniProtKB-EC"/>
</dbReference>
<dbReference type="Gene3D" id="3.30.160.20">
    <property type="match status" value="1"/>
</dbReference>
<name>A0A6P1YMX1_9HYPH</name>
<dbReference type="PANTHER" id="PTHR47814:SF1">
    <property type="entry name" value="PEPTIDYL-TRNA HYDROLASE ARFB"/>
    <property type="match status" value="1"/>
</dbReference>
<dbReference type="AlphaFoldDB" id="A0A6P1YMX1"/>
<dbReference type="FunFam" id="3.30.160.20:FF:000046">
    <property type="entry name" value="Peptidyl-tRNA hydrolase ICT1"/>
    <property type="match status" value="1"/>
</dbReference>
<evidence type="ECO:0000259" key="3">
    <source>
        <dbReference type="PROSITE" id="PS00745"/>
    </source>
</evidence>
<dbReference type="GO" id="GO:0043022">
    <property type="term" value="F:ribosome binding"/>
    <property type="evidence" value="ECO:0007669"/>
    <property type="project" value="TreeGrafter"/>
</dbReference>
<evidence type="ECO:0000313" key="4">
    <source>
        <dbReference type="EMBL" id="QIB34046.1"/>
    </source>
</evidence>
<reference evidence="4 5" key="1">
    <citation type="submission" date="2020-02" db="EMBL/GenBank/DDBJ databases">
        <authorList>
            <person name="Li G."/>
        </authorList>
    </citation>
    <scope>NUCLEOTIDE SEQUENCE [LARGE SCALE GENOMIC DNA]</scope>
    <source>
        <strain evidence="4 5">DSM 102029</strain>
    </source>
</reference>
<dbReference type="PROSITE" id="PS00745">
    <property type="entry name" value="RF_PROK_I"/>
    <property type="match status" value="1"/>
</dbReference>
<evidence type="ECO:0000256" key="1">
    <source>
        <dbReference type="ARBA" id="ARBA00010835"/>
    </source>
</evidence>
<comment type="similarity">
    <text evidence="1">Belongs to the prokaryotic/mitochondrial release factor family.</text>
</comment>
<keyword evidence="5" id="KW-1185">Reference proteome</keyword>
<evidence type="ECO:0000313" key="5">
    <source>
        <dbReference type="Proteomes" id="UP000464751"/>
    </source>
</evidence>
<dbReference type="PANTHER" id="PTHR47814">
    <property type="entry name" value="PEPTIDYL-TRNA HYDROLASE ARFB"/>
    <property type="match status" value="1"/>
</dbReference>
<accession>A0A6P1YMX1</accession>
<sequence>MIPVTPRLWLDENEIEESFVRASGPGGQNVNKVSSAVRLRFDVRNSQTLPAGVKERLERLAGRRLTNDGVIVIVAQRHRTQERNREDALERLVELVREAAVVPVTRRPTRPTLGSKLRRLEGKAQRSGIKAMRRDKPSGGGDD</sequence>
<keyword evidence="4" id="KW-0378">Hydrolase</keyword>
<protein>
    <submittedName>
        <fullName evidence="4">Aminoacyl-tRNA hydrolase</fullName>
        <ecNumber evidence="4">3.1.1.29</ecNumber>
    </submittedName>
</protein>
<dbReference type="InterPro" id="IPR000352">
    <property type="entry name" value="Pep_chain_release_fac_I"/>
</dbReference>
<dbReference type="Pfam" id="PF00472">
    <property type="entry name" value="RF-1"/>
    <property type="match status" value="1"/>
</dbReference>
<feature type="region of interest" description="Disordered" evidence="2">
    <location>
        <begin position="106"/>
        <end position="143"/>
    </location>
</feature>
<dbReference type="InterPro" id="IPR045853">
    <property type="entry name" value="Pep_chain_release_fac_I_sf"/>
</dbReference>
<dbReference type="SUPFAM" id="SSF75620">
    <property type="entry name" value="Release factor"/>
    <property type="match status" value="1"/>
</dbReference>
<organism evidence="4 5">
    <name type="scientific">Ancylobacter pratisalsi</name>
    <dbReference type="NCBI Taxonomy" id="1745854"/>
    <lineage>
        <taxon>Bacteria</taxon>
        <taxon>Pseudomonadati</taxon>
        <taxon>Pseudomonadota</taxon>
        <taxon>Alphaproteobacteria</taxon>
        <taxon>Hyphomicrobiales</taxon>
        <taxon>Xanthobacteraceae</taxon>
        <taxon>Ancylobacter</taxon>
    </lineage>
</organism>
<dbReference type="NCBIfam" id="NF006718">
    <property type="entry name" value="PRK09256.1"/>
    <property type="match status" value="1"/>
</dbReference>
<dbReference type="RefSeq" id="WP_163075192.1">
    <property type="nucleotide sequence ID" value="NZ_CP048630.1"/>
</dbReference>
<dbReference type="GO" id="GO:0072344">
    <property type="term" value="P:rescue of stalled ribosome"/>
    <property type="evidence" value="ECO:0007669"/>
    <property type="project" value="TreeGrafter"/>
</dbReference>
<dbReference type="Proteomes" id="UP000464751">
    <property type="component" value="Chromosome"/>
</dbReference>
<dbReference type="EMBL" id="CP048630">
    <property type="protein sequence ID" value="QIB34046.1"/>
    <property type="molecule type" value="Genomic_DNA"/>
</dbReference>
<gene>
    <name evidence="4" type="primary">arfB</name>
    <name evidence="4" type="ORF">G3A50_10215</name>
</gene>
<dbReference type="EC" id="3.1.1.29" evidence="4"/>
<evidence type="ECO:0000256" key="2">
    <source>
        <dbReference type="SAM" id="MobiDB-lite"/>
    </source>
</evidence>
<dbReference type="GO" id="GO:0003747">
    <property type="term" value="F:translation release factor activity"/>
    <property type="evidence" value="ECO:0007669"/>
    <property type="project" value="InterPro"/>
</dbReference>
<feature type="domain" description="Prokaryotic-type class I peptide chain release factors" evidence="3">
    <location>
        <begin position="21"/>
        <end position="37"/>
    </location>
</feature>